<dbReference type="Proteomes" id="UP000789390">
    <property type="component" value="Unassembled WGS sequence"/>
</dbReference>
<dbReference type="Gene3D" id="1.20.5.1200">
    <property type="entry name" value="Alpha-tocopherol transfer"/>
    <property type="match status" value="4"/>
</dbReference>
<comment type="caution">
    <text evidence="3">The sequence shown here is derived from an EMBL/GenBank/DDBJ whole genome shotgun (WGS) entry which is preliminary data.</text>
</comment>
<dbReference type="Pfam" id="PF00650">
    <property type="entry name" value="CRAL_TRIO"/>
    <property type="match status" value="4"/>
</dbReference>
<feature type="domain" description="CRAL-TRIO" evidence="2">
    <location>
        <begin position="774"/>
        <end position="939"/>
    </location>
</feature>
<evidence type="ECO:0000313" key="3">
    <source>
        <dbReference type="EMBL" id="CAH0101360.1"/>
    </source>
</evidence>
<dbReference type="GO" id="GO:0016020">
    <property type="term" value="C:membrane"/>
    <property type="evidence" value="ECO:0007669"/>
    <property type="project" value="TreeGrafter"/>
</dbReference>
<evidence type="ECO:0000256" key="1">
    <source>
        <dbReference type="SAM" id="MobiDB-lite"/>
    </source>
</evidence>
<dbReference type="SMART" id="SM00516">
    <property type="entry name" value="SEC14"/>
    <property type="match status" value="4"/>
</dbReference>
<evidence type="ECO:0000313" key="4">
    <source>
        <dbReference type="Proteomes" id="UP000789390"/>
    </source>
</evidence>
<dbReference type="GO" id="GO:1902936">
    <property type="term" value="F:phosphatidylinositol bisphosphate binding"/>
    <property type="evidence" value="ECO:0007669"/>
    <property type="project" value="TreeGrafter"/>
</dbReference>
<dbReference type="EMBL" id="CAKKLH010000057">
    <property type="protein sequence ID" value="CAH0101360.1"/>
    <property type="molecule type" value="Genomic_DNA"/>
</dbReference>
<dbReference type="PROSITE" id="PS50191">
    <property type="entry name" value="CRAL_TRIO"/>
    <property type="match status" value="4"/>
</dbReference>
<gene>
    <name evidence="3" type="ORF">DGAL_LOCUS3691</name>
</gene>
<feature type="domain" description="CRAL-TRIO" evidence="2">
    <location>
        <begin position="144"/>
        <end position="292"/>
    </location>
</feature>
<feature type="domain" description="CRAL-TRIO" evidence="2">
    <location>
        <begin position="456"/>
        <end position="618"/>
    </location>
</feature>
<feature type="domain" description="CRAL-TRIO" evidence="2">
    <location>
        <begin position="1096"/>
        <end position="1262"/>
    </location>
</feature>
<dbReference type="Gene3D" id="3.40.525.10">
    <property type="entry name" value="CRAL-TRIO lipid binding domain"/>
    <property type="match status" value="4"/>
</dbReference>
<dbReference type="PRINTS" id="PR00180">
    <property type="entry name" value="CRETINALDHBP"/>
</dbReference>
<feature type="compositionally biased region" description="Basic and acidic residues" evidence="1">
    <location>
        <begin position="1285"/>
        <end position="1300"/>
    </location>
</feature>
<dbReference type="InterPro" id="IPR036273">
    <property type="entry name" value="CRAL/TRIO_N_dom_sf"/>
</dbReference>
<proteinExistence type="predicted"/>
<dbReference type="SMART" id="SM01100">
    <property type="entry name" value="CRAL_TRIO_N"/>
    <property type="match status" value="4"/>
</dbReference>
<dbReference type="InterPro" id="IPR001251">
    <property type="entry name" value="CRAL-TRIO_dom"/>
</dbReference>
<reference evidence="3" key="1">
    <citation type="submission" date="2021-11" db="EMBL/GenBank/DDBJ databases">
        <authorList>
            <person name="Schell T."/>
        </authorList>
    </citation>
    <scope>NUCLEOTIDE SEQUENCE</scope>
    <source>
        <strain evidence="3">M5</strain>
    </source>
</reference>
<dbReference type="Gene3D" id="1.10.8.20">
    <property type="entry name" value="N-terminal domain of phosphatidylinositol transfer protein sec14p"/>
    <property type="match status" value="4"/>
</dbReference>
<dbReference type="PANTHER" id="PTHR10174">
    <property type="entry name" value="ALPHA-TOCOPHEROL TRANSFER PROTEIN-RELATED"/>
    <property type="match status" value="1"/>
</dbReference>
<accession>A0A8J2RFT4</accession>
<dbReference type="CDD" id="cd00170">
    <property type="entry name" value="SEC14"/>
    <property type="match status" value="4"/>
</dbReference>
<dbReference type="SUPFAM" id="SSF46938">
    <property type="entry name" value="CRAL/TRIO N-terminal domain"/>
    <property type="match status" value="4"/>
</dbReference>
<dbReference type="InterPro" id="IPR036865">
    <property type="entry name" value="CRAL-TRIO_dom_sf"/>
</dbReference>
<organism evidence="3 4">
    <name type="scientific">Daphnia galeata</name>
    <dbReference type="NCBI Taxonomy" id="27404"/>
    <lineage>
        <taxon>Eukaryota</taxon>
        <taxon>Metazoa</taxon>
        <taxon>Ecdysozoa</taxon>
        <taxon>Arthropoda</taxon>
        <taxon>Crustacea</taxon>
        <taxon>Branchiopoda</taxon>
        <taxon>Diplostraca</taxon>
        <taxon>Cladocera</taxon>
        <taxon>Anomopoda</taxon>
        <taxon>Daphniidae</taxon>
        <taxon>Daphnia</taxon>
    </lineage>
</organism>
<evidence type="ECO:0000259" key="2">
    <source>
        <dbReference type="PROSITE" id="PS50191"/>
    </source>
</evidence>
<sequence>MPNERENFYLLNVVADGIVHAEFVDRSSPKMPEKLDYVTTLSPEIIERAEKELGEDEHRRNESVLALREWVKKQPHLQAMPLDAKFLLKYLRGCKYSMERAKKKLDLTLTLRGALPEFFDDWDPMSPVNQAILSLGGGSLPLPGYDHLGRKVILVRPGVCDPNKFRFEDVQRVGLMVAEVLGDEDEQLFITGLVALADLEGFTIGHITSMPLALVKKLMPLWEDANPIRPKSMNYIHSPSVMNILNNLIHGLMSDKMKKRLHIHGDDMESLYKEIPQKILPKDYGGENSTIAELIAIWKKKCEDRREFLIAQSKMKSDESRRPGRPKTSDELFGIEGSFRKLNWCRYVVAHYPIEKMSEQLDYVTTLSPEMIERAKIELGEDEQLRTESVLALREWAKTQPHLQAMPQDAKYLLKYLRGCKYNVERAKKKLELTLTLRTTLPEFFDGWDPLSPENQAVLIIGAGSLPLPGYDHLGRKVLLVRPGLCDPNKYKFEHIQRTSLMMTEVMGDEEEQFFITGMVVLIDLADFGLKHITSLPLSMVRKLMPCIQDAAPISPKSMNYLHTPSVFNMLNSLVQGLMKEKMRERIHIHGDDLESLYKEIPKSVLPKDYGGDNLSVAEITAYWKKKLEDRREFLIATSKEKSDESKRPAMPKNSDKLGCFCPTTYGYSAGHQIIRVKMPEKLDYVTTLSPEIIERAEKELGEDEHRRTESVLALREWAKKQPHLHAMPLDAKFLLKYLRGCKYSMEKAKKKLDLTLTFRTALPEFFDGWDPLSPENQAALSVGGSLPLPGYDHQGRRVVLIRPASHDPDKIKIEVVQRVSFMVWEVMADEDEQMFITGITLLMDFTNFGMNHFTALPLSMVKKLMPCWEDANPLRPKSMNYINTPSIFNLINNLVNSVMKDKMKQRLRIHGDNMESLYKEISKETLPKDYGGDNKSVAELTAYWKKKCEDRRDFLIAQSKMKSDESKRPGRPKTSDELFGIEGSFQISQSTGKKRKITMPTEKLDYVTTLSPEMVEKAEKELGEDEHRRTESVLALREWVKKQPHLHAMPQDAKFLLRYLRGCKYSMEKTKQKLDLTLTLRTALPEFFDKWDPMSPENQASLSVGGTLPLPGHDHLGRKVVLIRPGAADPAVHKIENIQRASFMVWDIMGDEDEQMFVTGMILLFDFSNYGMNHFTAMPLSMVKKLMPCWEEASPLRPKSMNYIHTPSIFNLINNLINTVMKDNKMKQRLRVHGEDFESLYKEISKDVLPKEYGGENMSLAELTIYWKKKCEDRREFLIAQSKMKSEESKRPGRPKSSDELFGIEGSFRKLNVD</sequence>
<dbReference type="PANTHER" id="PTHR10174:SF224">
    <property type="entry name" value="RETINOL-BINDING PROTEIN PINTA"/>
    <property type="match status" value="1"/>
</dbReference>
<dbReference type="InterPro" id="IPR011074">
    <property type="entry name" value="CRAL/TRIO_N_dom"/>
</dbReference>
<keyword evidence="4" id="KW-1185">Reference proteome</keyword>
<dbReference type="SUPFAM" id="SSF52087">
    <property type="entry name" value="CRAL/TRIO domain"/>
    <property type="match status" value="4"/>
</dbReference>
<feature type="region of interest" description="Disordered" evidence="1">
    <location>
        <begin position="1283"/>
        <end position="1303"/>
    </location>
</feature>
<dbReference type="OrthoDB" id="6682367at2759"/>
<name>A0A8J2RFT4_9CRUS</name>
<protein>
    <recommendedName>
        <fullName evidence="2">CRAL-TRIO domain-containing protein</fullName>
    </recommendedName>
</protein>